<dbReference type="SUPFAM" id="SSF82153">
    <property type="entry name" value="FAS1 domain"/>
    <property type="match status" value="4"/>
</dbReference>
<comment type="caution">
    <text evidence="3">The sequence shown here is derived from an EMBL/GenBank/DDBJ whole genome shotgun (WGS) entry which is preliminary data.</text>
</comment>
<feature type="domain" description="FAS1" evidence="2">
    <location>
        <begin position="36"/>
        <end position="170"/>
    </location>
</feature>
<reference evidence="3 4" key="1">
    <citation type="submission" date="2023-11" db="EMBL/GenBank/DDBJ databases">
        <title>Gilvimarinus fulvus sp. nov., isolated from the surface of Kelp.</title>
        <authorList>
            <person name="Sun Y.Y."/>
            <person name="Gong Y."/>
            <person name="Du Z.J."/>
        </authorList>
    </citation>
    <scope>NUCLEOTIDE SEQUENCE [LARGE SCALE GENOMIC DNA]</scope>
    <source>
        <strain evidence="3 4">SDUM040013</strain>
    </source>
</reference>
<dbReference type="SMART" id="SM00554">
    <property type="entry name" value="FAS1"/>
    <property type="match status" value="4"/>
</dbReference>
<feature type="domain" description="FAS1" evidence="2">
    <location>
        <begin position="180"/>
        <end position="313"/>
    </location>
</feature>
<dbReference type="PROSITE" id="PS50213">
    <property type="entry name" value="FAS1"/>
    <property type="match status" value="4"/>
</dbReference>
<protein>
    <submittedName>
        <fullName evidence="3">Fasciclin domain-containing protein</fullName>
    </submittedName>
</protein>
<dbReference type="InterPro" id="IPR036378">
    <property type="entry name" value="FAS1_dom_sf"/>
</dbReference>
<feature type="chain" id="PRO_5045883118" evidence="1">
    <location>
        <begin position="23"/>
        <end position="610"/>
    </location>
</feature>
<evidence type="ECO:0000313" key="4">
    <source>
        <dbReference type="Proteomes" id="UP001273505"/>
    </source>
</evidence>
<dbReference type="Pfam" id="PF02469">
    <property type="entry name" value="Fasciclin"/>
    <property type="match status" value="4"/>
</dbReference>
<dbReference type="Proteomes" id="UP001273505">
    <property type="component" value="Unassembled WGS sequence"/>
</dbReference>
<dbReference type="PANTHER" id="PTHR10900">
    <property type="entry name" value="PERIOSTIN-RELATED"/>
    <property type="match status" value="1"/>
</dbReference>
<feature type="domain" description="FAS1" evidence="2">
    <location>
        <begin position="323"/>
        <end position="460"/>
    </location>
</feature>
<dbReference type="Gene3D" id="2.30.180.10">
    <property type="entry name" value="FAS1 domain"/>
    <property type="match status" value="4"/>
</dbReference>
<keyword evidence="1" id="KW-0732">Signal</keyword>
<gene>
    <name evidence="3" type="ORF">SCD92_03150</name>
</gene>
<keyword evidence="4" id="KW-1185">Reference proteome</keyword>
<proteinExistence type="predicted"/>
<dbReference type="EMBL" id="JAXAFO010000003">
    <property type="protein sequence ID" value="MDX6848341.1"/>
    <property type="molecule type" value="Genomic_DNA"/>
</dbReference>
<evidence type="ECO:0000256" key="1">
    <source>
        <dbReference type="SAM" id="SignalP"/>
    </source>
</evidence>
<feature type="signal peptide" evidence="1">
    <location>
        <begin position="1"/>
        <end position="22"/>
    </location>
</feature>
<evidence type="ECO:0000313" key="3">
    <source>
        <dbReference type="EMBL" id="MDX6848341.1"/>
    </source>
</evidence>
<accession>A0ABU4RTY9</accession>
<dbReference type="RefSeq" id="WP_302722919.1">
    <property type="nucleotide sequence ID" value="NZ_JAULRU010000577.1"/>
</dbReference>
<feature type="domain" description="FAS1" evidence="2">
    <location>
        <begin position="470"/>
        <end position="604"/>
    </location>
</feature>
<evidence type="ECO:0000259" key="2">
    <source>
        <dbReference type="PROSITE" id="PS50213"/>
    </source>
</evidence>
<sequence length="610" mass="62523">MTATLMRFTAMVLLALGLAACGSDDDNDNEPMPEPAKTIVDVAAANGNFTTLVAALEATGLDATLDDENETFTVFAPTDDAFALLGQDTIDALLADPDTLSNILLYHVIAGSEVDSSAAISSAGSTVEMANGQSVGLSLEGESLMANLSVVTMADVEADNGVIHVIDAVLMPPAERGEPTMNIVETAVDNGSFTTLVAALQAAGLDTTLADESQSYTVFAPTDAAFDMVGADNIAALLGDADALEAVLLQHVVAGEVTSVNAYAANGTNVTTASGAEVLVDIVDRMLTVGGAKVVMEDLYTTNGIIHVIDTVIVGDVDLPAPPMSIVDVAMEAGNFTTLVAALQATGLDTTLADLDTDFTVFAPTDDAFAALGQDTIDALLADTDTLTDILLYHVIVGSEILADGAIAAAGSDMPKVTMGNGDMAGLSLGGEDLYINTSMVSQANVMADNGVIHVIDQVMMPPAEMGMPDSNIVETAIAAGNFTTLVSALQAAGLDATLADEAEIFTVFAPTDDAFAKIDSATLDALIMDVPALTQVLLQHVIQGAAVDSVTAFTLNGTSVGTAASDDVTIEIVDGMLQVQGSNVMVYDIYTNNGVIHVIDTVITETLAP</sequence>
<dbReference type="PROSITE" id="PS51257">
    <property type="entry name" value="PROKAR_LIPOPROTEIN"/>
    <property type="match status" value="1"/>
</dbReference>
<dbReference type="PANTHER" id="PTHR10900:SF77">
    <property type="entry name" value="FI19380P1"/>
    <property type="match status" value="1"/>
</dbReference>
<name>A0ABU4RTY9_9GAMM</name>
<dbReference type="InterPro" id="IPR050904">
    <property type="entry name" value="Adhesion/Biosynth-related"/>
</dbReference>
<organism evidence="3 4">
    <name type="scientific">Gilvimarinus gilvus</name>
    <dbReference type="NCBI Taxonomy" id="3058038"/>
    <lineage>
        <taxon>Bacteria</taxon>
        <taxon>Pseudomonadati</taxon>
        <taxon>Pseudomonadota</taxon>
        <taxon>Gammaproteobacteria</taxon>
        <taxon>Cellvibrionales</taxon>
        <taxon>Cellvibrionaceae</taxon>
        <taxon>Gilvimarinus</taxon>
    </lineage>
</organism>
<dbReference type="InterPro" id="IPR000782">
    <property type="entry name" value="FAS1_domain"/>
</dbReference>